<dbReference type="Pfam" id="PF11707">
    <property type="entry name" value="Npa1"/>
    <property type="match status" value="1"/>
</dbReference>
<dbReference type="GO" id="GO:0000463">
    <property type="term" value="P:maturation of LSU-rRNA from tricistronic rRNA transcript (SSU-rRNA, 5.8S rRNA, LSU-rRNA)"/>
    <property type="evidence" value="ECO:0007669"/>
    <property type="project" value="TreeGrafter"/>
</dbReference>
<keyword evidence="4" id="KW-1185">Reference proteome</keyword>
<gene>
    <name evidence="3" type="ORF">PVAND_017833</name>
</gene>
<evidence type="ECO:0000313" key="4">
    <source>
        <dbReference type="Proteomes" id="UP001107558"/>
    </source>
</evidence>
<dbReference type="Proteomes" id="UP001107558">
    <property type="component" value="Unassembled WGS sequence"/>
</dbReference>
<evidence type="ECO:0000256" key="1">
    <source>
        <dbReference type="SAM" id="MobiDB-lite"/>
    </source>
</evidence>
<organism evidence="3 4">
    <name type="scientific">Polypedilum vanderplanki</name>
    <name type="common">Sleeping chironomid midge</name>
    <dbReference type="NCBI Taxonomy" id="319348"/>
    <lineage>
        <taxon>Eukaryota</taxon>
        <taxon>Metazoa</taxon>
        <taxon>Ecdysozoa</taxon>
        <taxon>Arthropoda</taxon>
        <taxon>Hexapoda</taxon>
        <taxon>Insecta</taxon>
        <taxon>Pterygota</taxon>
        <taxon>Neoptera</taxon>
        <taxon>Endopterygota</taxon>
        <taxon>Diptera</taxon>
        <taxon>Nematocera</taxon>
        <taxon>Chironomoidea</taxon>
        <taxon>Chironomidae</taxon>
        <taxon>Chironominae</taxon>
        <taxon>Polypedilum</taxon>
        <taxon>Polypedilum</taxon>
    </lineage>
</organism>
<dbReference type="PANTHER" id="PTHR13500">
    <property type="entry name" value="NUCLEOLAR PRERIBOSOMAL-ASSOCIATED PROTEIN 1"/>
    <property type="match status" value="1"/>
</dbReference>
<reference evidence="3" key="1">
    <citation type="submission" date="2021-03" db="EMBL/GenBank/DDBJ databases">
        <title>Chromosome level genome of the anhydrobiotic midge Polypedilum vanderplanki.</title>
        <authorList>
            <person name="Yoshida Y."/>
            <person name="Kikawada T."/>
            <person name="Gusev O."/>
        </authorList>
    </citation>
    <scope>NUCLEOTIDE SEQUENCE</scope>
    <source>
        <strain evidence="3">NIAS01</strain>
        <tissue evidence="3">Whole body or cell culture</tissue>
    </source>
</reference>
<accession>A0A9J6B8Y4</accession>
<dbReference type="GO" id="GO:0005730">
    <property type="term" value="C:nucleolus"/>
    <property type="evidence" value="ECO:0007669"/>
    <property type="project" value="TreeGrafter"/>
</dbReference>
<dbReference type="PANTHER" id="PTHR13500:SF0">
    <property type="entry name" value="NUCLEOLAR PRE-RIBOSOMAL-ASSOCIATED PROTEIN 1"/>
    <property type="match status" value="1"/>
</dbReference>
<dbReference type="InterPro" id="IPR021714">
    <property type="entry name" value="URB1_N"/>
</dbReference>
<sequence>MKRKRESVLEDQEVEKKSKVDENLEPNREEIFNFDIKLFRKKLKKESNNFFDDLKFFVNNAEKSPQLISDFLELGGRPLEIVEAISRNEQNNDVLSNLFQMLQYVSSKIIQQKGDSILQGLKFLVTKHSNTITKMLSSTKPSDKKVALKILDICVSTNRELGVDILKNIEVFTKTKNKEDLSEIFKVTKQQEQIRAAFVEFIISFLYNDADAVLRKRLLQNRILFELLLQDLHKDNSQIIERVLSVITEKILMSSDFSRLEKFKTFSSEVVKSLLKLYDWRGNESEKEHIQTISHYFLKLLLTNKKYGIVFKPFAEKVKNLRQLDVITTFKNVWMLEYPSNLVIEIVKACPDLIQPILDRLVMALRPKETTSWLMCVNFTKNLITAFDPKVMINFFTLLPAKKVSNNIIKLSVSELILENTKDNALIQLDKLEIREAVVSLLHLMLDRCCKFLDEIKILKNLKDFEQHRIKFDIINHIFTFFPNIDMILNSLYRSINLSVRKKSDENEALVKSQLKHTLEILLLLIERFPSIIEKIPSVVDYLEVLRPIYEYQLNSTNIEDNSGLEIEMKVVKIILLLQPNILSSDATMFNKIFSIMIQVYSCSKNENYRKEAKLLTSKMLHSTQIFSSNNPLEISIWIEALRFMKPNVLKETANKFIELIKSIKKSDDMHEKLEIKTLNQNLLKMIDNFEESEEVVNSQLSSVLTTLLRMESGKLNNIIDFVEISFILFYHTYPDLKKSFKSLLATKSSEHCERFLAYVNADELSNFQDILPTTPEFIYRKFQQSLITGEKFNMKDINEDEHQFLLLQSIFCSIKLSENNNLTDDKIELLINNIRKFYKNLKSQEEEKPISSEQVETSDKKVVNKIFLMTNEYSTLEIIMSHIFNSQSRLFKKFNVNDEPSQITKFVVKLVEIFNTNDNLQKSLLKYRQKVITQLKESNEANDTVVMNILEEFPFSDLEYIELMNTVLKNQKNLMQLRKIMILLKKISQRKTTALSSTQIHEIENSYMNAVKNPSFDFSAEFCDIFYDYLSTFIHNIADTTIALFELALLDELTVNRSFIKLLIMIFMHNDVNNDFFIANVLNLKKEILYPILHIAFRKELIVNKTMTSLYQTFKSGILRTIEKPNRTAQIYRENIKSTIQLIEKGMPINECRDLSMKKFKFDSTEVYQLEMLSAIFMKAFEKENDKSTVVFFNFFNNWLQMFGLAEKRMYDDFEKIYQNGLI</sequence>
<name>A0A9J6B8Y4_POLVA</name>
<dbReference type="OrthoDB" id="72892at2759"/>
<comment type="caution">
    <text evidence="3">The sequence shown here is derived from an EMBL/GenBank/DDBJ whole genome shotgun (WGS) entry which is preliminary data.</text>
</comment>
<dbReference type="GO" id="GO:0000466">
    <property type="term" value="P:maturation of 5.8S rRNA from tricistronic rRNA transcript (SSU-rRNA, 5.8S rRNA, LSU-rRNA)"/>
    <property type="evidence" value="ECO:0007669"/>
    <property type="project" value="TreeGrafter"/>
</dbReference>
<proteinExistence type="predicted"/>
<dbReference type="InterPro" id="IPR039844">
    <property type="entry name" value="URB1"/>
</dbReference>
<dbReference type="AlphaFoldDB" id="A0A9J6B8Y4"/>
<evidence type="ECO:0000313" key="3">
    <source>
        <dbReference type="EMBL" id="KAG5666236.1"/>
    </source>
</evidence>
<protein>
    <recommendedName>
        <fullName evidence="2">URB1 N-terminal domain-containing protein</fullName>
    </recommendedName>
</protein>
<evidence type="ECO:0000259" key="2">
    <source>
        <dbReference type="Pfam" id="PF11707"/>
    </source>
</evidence>
<feature type="region of interest" description="Disordered" evidence="1">
    <location>
        <begin position="1"/>
        <end position="20"/>
    </location>
</feature>
<feature type="domain" description="URB1 N-terminal" evidence="2">
    <location>
        <begin position="82"/>
        <end position="374"/>
    </location>
</feature>
<dbReference type="EMBL" id="JADBJN010000015">
    <property type="protein sequence ID" value="KAG5666236.1"/>
    <property type="molecule type" value="Genomic_DNA"/>
</dbReference>